<gene>
    <name evidence="7" type="primary">LOC108987380</name>
</gene>
<dbReference type="Pfam" id="PF04434">
    <property type="entry name" value="SWIM"/>
    <property type="match status" value="1"/>
</dbReference>
<dbReference type="GO" id="GO:0008270">
    <property type="term" value="F:zinc ion binding"/>
    <property type="evidence" value="ECO:0007669"/>
    <property type="project" value="UniProtKB-UniRule"/>
</dbReference>
<keyword evidence="5" id="KW-0539">Nucleus</keyword>
<dbReference type="PROSITE" id="PS50966">
    <property type="entry name" value="ZF_SWIM"/>
    <property type="match status" value="1"/>
</dbReference>
<comment type="similarity">
    <text evidence="1 5">Belongs to the FHY3/FAR1 family.</text>
</comment>
<dbReference type="GO" id="GO:0006355">
    <property type="term" value="P:regulation of DNA-templated transcription"/>
    <property type="evidence" value="ECO:0007669"/>
    <property type="project" value="UniProtKB-UniRule"/>
</dbReference>
<evidence type="ECO:0000256" key="2">
    <source>
        <dbReference type="ARBA" id="ARBA00022723"/>
    </source>
</evidence>
<name>A0A2I4E8V6_JUGRE</name>
<dbReference type="PANTHER" id="PTHR31669">
    <property type="entry name" value="PROTEIN FAR1-RELATED SEQUENCE 10-RELATED"/>
    <property type="match status" value="1"/>
</dbReference>
<dbReference type="STRING" id="51240.A0A2I4E8V6"/>
<dbReference type="AlphaFoldDB" id="A0A2I4E8V6"/>
<evidence type="ECO:0000256" key="3">
    <source>
        <dbReference type="ARBA" id="ARBA00022771"/>
    </source>
</evidence>
<keyword evidence="4 5" id="KW-0862">Zinc</keyword>
<dbReference type="Gramene" id="Jr01_10820_p1">
    <property type="protein sequence ID" value="cds.Jr01_10820_p1"/>
    <property type="gene ID" value="Jr01_10820"/>
</dbReference>
<comment type="function">
    <text evidence="5">Putative transcription activator involved in regulating light control of development.</text>
</comment>
<dbReference type="GeneID" id="108987380"/>
<evidence type="ECO:0000256" key="4">
    <source>
        <dbReference type="ARBA" id="ARBA00022833"/>
    </source>
</evidence>
<dbReference type="InterPro" id="IPR007527">
    <property type="entry name" value="Znf_SWIM"/>
</dbReference>
<dbReference type="PANTHER" id="PTHR31669:SF283">
    <property type="entry name" value="PROTEIN FAR1-RELATED SEQUENCE"/>
    <property type="match status" value="1"/>
</dbReference>
<evidence type="ECO:0000313" key="6">
    <source>
        <dbReference type="Proteomes" id="UP000235220"/>
    </source>
</evidence>
<protein>
    <recommendedName>
        <fullName evidence="5">Protein FAR1-RELATED SEQUENCE</fullName>
    </recommendedName>
</protein>
<organism evidence="6 7">
    <name type="scientific">Juglans regia</name>
    <name type="common">English walnut</name>
    <dbReference type="NCBI Taxonomy" id="51240"/>
    <lineage>
        <taxon>Eukaryota</taxon>
        <taxon>Viridiplantae</taxon>
        <taxon>Streptophyta</taxon>
        <taxon>Embryophyta</taxon>
        <taxon>Tracheophyta</taxon>
        <taxon>Spermatophyta</taxon>
        <taxon>Magnoliopsida</taxon>
        <taxon>eudicotyledons</taxon>
        <taxon>Gunneridae</taxon>
        <taxon>Pentapetalae</taxon>
        <taxon>rosids</taxon>
        <taxon>fabids</taxon>
        <taxon>Fagales</taxon>
        <taxon>Juglandaceae</taxon>
        <taxon>Juglans</taxon>
    </lineage>
</organism>
<evidence type="ECO:0000256" key="5">
    <source>
        <dbReference type="RuleBase" id="RU367018"/>
    </source>
</evidence>
<evidence type="ECO:0000313" key="7">
    <source>
        <dbReference type="RefSeq" id="XP_018815827.2"/>
    </source>
</evidence>
<dbReference type="InterPro" id="IPR031052">
    <property type="entry name" value="FHY3/FAR1"/>
</dbReference>
<proteinExistence type="inferred from homology"/>
<keyword evidence="6" id="KW-1185">Reference proteome</keyword>
<dbReference type="RefSeq" id="XP_018815827.2">
    <property type="nucleotide sequence ID" value="XM_018960282.2"/>
</dbReference>
<dbReference type="Proteomes" id="UP000235220">
    <property type="component" value="Chromosome 1"/>
</dbReference>
<keyword evidence="3 5" id="KW-0863">Zinc-finger</keyword>
<dbReference type="GO" id="GO:0005634">
    <property type="term" value="C:nucleus"/>
    <property type="evidence" value="ECO:0007669"/>
    <property type="project" value="UniProtKB-SubCell"/>
</dbReference>
<dbReference type="OrthoDB" id="2422440at2759"/>
<dbReference type="InterPro" id="IPR006564">
    <property type="entry name" value="Znf_PMZ"/>
</dbReference>
<dbReference type="KEGG" id="jre:108987380"/>
<accession>A0A2I4E8V6</accession>
<reference evidence="7" key="1">
    <citation type="submission" date="2025-08" db="UniProtKB">
        <authorList>
            <consortium name="RefSeq"/>
        </authorList>
    </citation>
    <scope>IDENTIFICATION</scope>
    <source>
        <tissue evidence="7">Leaves</tissue>
    </source>
</reference>
<evidence type="ECO:0000256" key="1">
    <source>
        <dbReference type="ARBA" id="ARBA00005889"/>
    </source>
</evidence>
<keyword evidence="2 5" id="KW-0479">Metal-binding</keyword>
<dbReference type="SMART" id="SM00575">
    <property type="entry name" value="ZnF_PMZ"/>
    <property type="match status" value="1"/>
</dbReference>
<comment type="subcellular location">
    <subcellularLocation>
        <location evidence="5">Nucleus</location>
    </subcellularLocation>
</comment>
<sequence>MAKSFNALVIEVGGFEKLPFIENDARNYIDKARHLRLGKGGANALRGYFERMQYKNDEFYSSMDLDDDDRLKNIFWADARSRAAYDYFGDVICVYDSQTSDEFEKFWEVFINTYNLKENAWLQRTTLKEFVDQFDNALRKKVENEMAADFHSFNCTVPCITHLPVEKKFQAVYTNSKFKEVQSEVMEIIYSHCVVIKTEGAITTYQVNDQRVVEDGIKKSTLQAYFNEDECEAKCMCGLFEMREIICRHILSIFAARDVQVLPEKYIMERWWKDIKRRYALIRSSYDDLSGKPAASRYSGLIKLCFQVATYACESEDNSLDMT</sequence>